<evidence type="ECO:0000313" key="5">
    <source>
        <dbReference type="Proteomes" id="UP000288669"/>
    </source>
</evidence>
<feature type="coiled-coil region" evidence="1">
    <location>
        <begin position="1129"/>
        <end position="1162"/>
    </location>
</feature>
<keyword evidence="5" id="KW-1185">Reference proteome</keyword>
<name>A0A430AG77_9ENTE</name>
<evidence type="ECO:0000256" key="3">
    <source>
        <dbReference type="SAM" id="Phobius"/>
    </source>
</evidence>
<feature type="compositionally biased region" description="Basic and acidic residues" evidence="2">
    <location>
        <begin position="1496"/>
        <end position="1513"/>
    </location>
</feature>
<dbReference type="Proteomes" id="UP000288669">
    <property type="component" value="Unassembled WGS sequence"/>
</dbReference>
<feature type="coiled-coil region" evidence="1">
    <location>
        <begin position="630"/>
        <end position="657"/>
    </location>
</feature>
<keyword evidence="3" id="KW-0472">Membrane</keyword>
<evidence type="ECO:0000256" key="2">
    <source>
        <dbReference type="SAM" id="MobiDB-lite"/>
    </source>
</evidence>
<dbReference type="RefSeq" id="WP_126823991.1">
    <property type="nucleotide sequence ID" value="NZ_JBHLWU010000002.1"/>
</dbReference>
<feature type="coiled-coil region" evidence="1">
    <location>
        <begin position="1208"/>
        <end position="1235"/>
    </location>
</feature>
<dbReference type="GO" id="GO:0005200">
    <property type="term" value="F:structural constituent of cytoskeleton"/>
    <property type="evidence" value="ECO:0007669"/>
    <property type="project" value="TreeGrafter"/>
</dbReference>
<evidence type="ECO:0000313" key="4">
    <source>
        <dbReference type="EMBL" id="RSU06907.1"/>
    </source>
</evidence>
<dbReference type="PANTHER" id="PTHR47357">
    <property type="entry name" value="COP1-INTERACTIVE PROTEIN 1"/>
    <property type="match status" value="1"/>
</dbReference>
<gene>
    <name evidence="4" type="ORF">CBF30_06505</name>
</gene>
<organism evidence="4 5">
    <name type="scientific">Vagococcus entomophilus</name>
    <dbReference type="NCBI Taxonomy" id="1160095"/>
    <lineage>
        <taxon>Bacteria</taxon>
        <taxon>Bacillati</taxon>
        <taxon>Bacillota</taxon>
        <taxon>Bacilli</taxon>
        <taxon>Lactobacillales</taxon>
        <taxon>Enterococcaceae</taxon>
        <taxon>Vagococcus</taxon>
    </lineage>
</organism>
<dbReference type="EMBL" id="NGJZ01000002">
    <property type="protein sequence ID" value="RSU06907.1"/>
    <property type="molecule type" value="Genomic_DNA"/>
</dbReference>
<reference evidence="4 5" key="1">
    <citation type="submission" date="2017-05" db="EMBL/GenBank/DDBJ databases">
        <title>Vagococcus spp. assemblies.</title>
        <authorList>
            <person name="Gulvik C.A."/>
        </authorList>
    </citation>
    <scope>NUCLEOTIDE SEQUENCE [LARGE SCALE GENOMIC DNA]</scope>
    <source>
        <strain evidence="4 5">DSM 24756</strain>
    </source>
</reference>
<evidence type="ECO:0000256" key="1">
    <source>
        <dbReference type="SAM" id="Coils"/>
    </source>
</evidence>
<accession>A0A430AG77</accession>
<proteinExistence type="predicted"/>
<sequence length="1513" mass="173197">MNELFEQKVCLFLNIADIASKSNLNSPFNISDVTLEQYEVKFQDAINNLIELETLKLKILEAQQKNQNFLVKVEGTTDQKQALSNLEEQLKVSQQEIKSLRNTEVIGGDRNEKWTQIYPNLYRFVNKCAKERERLNNKLLGIDTEFGDIIKRYRSKKIAETKEKIQAKERHNEELKKELDSLYTQVDHYLELKEPSKATPLLKRSTEIIGVIKLNEADIQRYIAELKLRLDKLQQYLKTEPQIKKELDSDPKLALAFIQQDQEIQTLFKNKSEPISQEYEQKAMTLKKKVQDIETQTERMDREDLSVENQKLREKLLLGNREIAELQLRNKGYDYALNYQPSTDSKKVDFDASIRPEITQLAQIDVYIEGSPEKIPSLDKMLEPKGILDGLVENPNTPQFDALDLISEQDHLKQLIQKTEQKADRLRRVVEPKKDFVQAEIRRLEIKQFVQPSIPPNHERQFTPVPQEAKQLVQLKFAIFEQEQKKLKEAQTAKAKLLAGIQKSRGQFLEEIQKNAPLRMKTTIHQLNYPQELSKSKVEIDLPDLLNSLKNTLNKVTDYLNRSPYELPNLAQMQKAGLLDVFVQYPTNIITIDKYDESQKLQLLSEQLNHERPALEQLISEQENHVQFRVQSKAQVLEELKSHLEKANNEREQLVDMLDGLSEPQFYKPEQKKAYKITRFSENNFSKETNGRTNNGTSKLKELEKQTDTVQQELASVQAEIAIHKKTASQEYVNLLKKQQTLSIGMLKVEQALSPHQFADNKKQQLKQLAIEQQRLEQLEQQISQQPTETIIAKMLEVKSELKKNQQVFIQQTDSYANKTNALYSEQLVSADARVKSARATYDNILGENQTPNGKLLELQDSLKQAEKILSSKEPLQQFENRLKTATAKLQHEPKLVDEYLASVEKAIIPMDYQLDELDSRAKGALRASHVNLSGLADQLKNLYKQNQELANQKFQNAQLELNLKELQSPDEDQSLKKMLEELRIAVDKCGDLLRIQPTSNQIEQQVNNQIEEVQRNPESYFSKIKDIQGKLEAGQQELVTLKNNYGKMSQSLDDKQVELQESLIQQVSHAKEKSFSADKVKENSKKAKNVDFSEQDLIELENLKNRTIPNATGQVASRVVSDKTMNVAEDLKIMARQVEQNAQLLKKADQFESEILGAQLQALLKKDQALSKAIINEKRELQIALTPEEKQINKKKALTKSNGGSSLENLNEGISKLNQTIARKTSELEQLKSQEKVKKPGIRWLRWLRYPLLLAPMAVLPYFPVLLGGLMPTVLAGTLLGPMIWGTCAAAALAYFIPKVIQFSVGKYQKNKKINRLKEQIVKGLTRDEWEKNQAAKLEKTGPKRNFLRKHWKALAAFLIGACVIGALGSFAAPFLVFHSLAAIQITAGTLWPIFYMGTSVAIGAGAGIGVGIVDKTLLKRGINHFEKQQGNFQDLYYLAEKQIQNTPALKEQRQMNLQTKDAQMTQQIQQAKDRSTPFEALRSQSLTKSASVCELRRPEHGQKEQERRTSI</sequence>
<feature type="transmembrane region" description="Helical" evidence="3">
    <location>
        <begin position="1355"/>
        <end position="1383"/>
    </location>
</feature>
<feature type="coiled-coil region" evidence="1">
    <location>
        <begin position="35"/>
        <end position="103"/>
    </location>
</feature>
<feature type="transmembrane region" description="Helical" evidence="3">
    <location>
        <begin position="1274"/>
        <end position="1298"/>
    </location>
</feature>
<dbReference type="PANTHER" id="PTHR47357:SF1">
    <property type="entry name" value="SPINDLE POLE BODY COMPONENT 110"/>
    <property type="match status" value="1"/>
</dbReference>
<keyword evidence="3" id="KW-0812">Transmembrane</keyword>
<keyword evidence="1" id="KW-0175">Coiled coil</keyword>
<dbReference type="GO" id="GO:0005856">
    <property type="term" value="C:cytoskeleton"/>
    <property type="evidence" value="ECO:0007669"/>
    <property type="project" value="TreeGrafter"/>
</dbReference>
<feature type="transmembrane region" description="Helical" evidence="3">
    <location>
        <begin position="1395"/>
        <end position="1415"/>
    </location>
</feature>
<comment type="caution">
    <text evidence="4">The sequence shown here is derived from an EMBL/GenBank/DDBJ whole genome shotgun (WGS) entry which is preliminary data.</text>
</comment>
<protein>
    <submittedName>
        <fullName evidence="4">Uncharacterized protein</fullName>
    </submittedName>
</protein>
<feature type="coiled-coil region" evidence="1">
    <location>
        <begin position="276"/>
        <end position="329"/>
    </location>
</feature>
<feature type="region of interest" description="Disordered" evidence="2">
    <location>
        <begin position="1491"/>
        <end position="1513"/>
    </location>
</feature>
<feature type="coiled-coil region" evidence="1">
    <location>
        <begin position="158"/>
        <end position="192"/>
    </location>
</feature>
<keyword evidence="3" id="KW-1133">Transmembrane helix</keyword>
<feature type="coiled-coil region" evidence="1">
    <location>
        <begin position="759"/>
        <end position="786"/>
    </location>
</feature>